<dbReference type="RefSeq" id="WP_111490007.1">
    <property type="nucleotide sequence ID" value="NZ_CP031264.1"/>
</dbReference>
<accession>A0A345SWF3</accession>
<evidence type="ECO:0000256" key="1">
    <source>
        <dbReference type="SAM" id="MobiDB-lite"/>
    </source>
</evidence>
<protein>
    <submittedName>
        <fullName evidence="2">Uncharacterized protein</fullName>
    </submittedName>
</protein>
<name>A0A345SWF3_9ACTN</name>
<dbReference type="EMBL" id="CP031264">
    <property type="protein sequence ID" value="AXI78058.1"/>
    <property type="molecule type" value="Genomic_DNA"/>
</dbReference>
<organism evidence="2 3">
    <name type="scientific">Peterkaempfera bronchialis</name>
    <dbReference type="NCBI Taxonomy" id="2126346"/>
    <lineage>
        <taxon>Bacteria</taxon>
        <taxon>Bacillati</taxon>
        <taxon>Actinomycetota</taxon>
        <taxon>Actinomycetes</taxon>
        <taxon>Kitasatosporales</taxon>
        <taxon>Streptomycetaceae</taxon>
        <taxon>Peterkaempfera</taxon>
    </lineage>
</organism>
<reference evidence="3" key="1">
    <citation type="submission" date="2018-07" db="EMBL/GenBank/DDBJ databases">
        <title>Streptacidiphilus bronchialis DSM 106435 chromosome.</title>
        <authorList>
            <person name="Batra D."/>
            <person name="Gulvik C.A."/>
        </authorList>
    </citation>
    <scope>NUCLEOTIDE SEQUENCE [LARGE SCALE GENOMIC DNA]</scope>
    <source>
        <strain evidence="3">DSM 106435</strain>
    </source>
</reference>
<evidence type="ECO:0000313" key="3">
    <source>
        <dbReference type="Proteomes" id="UP000249340"/>
    </source>
</evidence>
<sequence length="230" mass="24924">MTDKEKDLANEIDTLRKDLSTSRLKINGLIAQQASHNTSISNISERIPLEPGKLATQEFVEKKTAPPGEPVGTWKPLGGSTLTGVSGGSHFLAGIPEWGLFKLGLPSLFNLEKPIEGFLEKRGIGLKSNGFVWKLNEEEKKAREEQSSIPRRVGGLENDLRTIREKLGRTGDALDRARRDPDNRFIGSPAQARRASGGVDSVSPTVRGIAPEIKALRSAVNELAQVLGGL</sequence>
<keyword evidence="3" id="KW-1185">Reference proteome</keyword>
<evidence type="ECO:0000313" key="2">
    <source>
        <dbReference type="EMBL" id="AXI78058.1"/>
    </source>
</evidence>
<dbReference type="KEGG" id="stri:C7M71_012010"/>
<feature type="region of interest" description="Disordered" evidence="1">
    <location>
        <begin position="172"/>
        <end position="201"/>
    </location>
</feature>
<dbReference type="AlphaFoldDB" id="A0A345SWF3"/>
<dbReference type="Proteomes" id="UP000249340">
    <property type="component" value="Chromosome"/>
</dbReference>
<proteinExistence type="predicted"/>
<gene>
    <name evidence="2" type="ORF">C7M71_012010</name>
</gene>
<feature type="compositionally biased region" description="Basic and acidic residues" evidence="1">
    <location>
        <begin position="172"/>
        <end position="183"/>
    </location>
</feature>